<dbReference type="EMBL" id="CAXHBF010000544">
    <property type="protein sequence ID" value="CAK9856564.1"/>
    <property type="molecule type" value="Genomic_DNA"/>
</dbReference>
<evidence type="ECO:0000256" key="1">
    <source>
        <dbReference type="SAM" id="MobiDB-lite"/>
    </source>
</evidence>
<organism evidence="2 3">
    <name type="scientific">Sphagnum jensenii</name>
    <dbReference type="NCBI Taxonomy" id="128206"/>
    <lineage>
        <taxon>Eukaryota</taxon>
        <taxon>Viridiplantae</taxon>
        <taxon>Streptophyta</taxon>
        <taxon>Embryophyta</taxon>
        <taxon>Bryophyta</taxon>
        <taxon>Sphagnophytina</taxon>
        <taxon>Sphagnopsida</taxon>
        <taxon>Sphagnales</taxon>
        <taxon>Sphagnaceae</taxon>
        <taxon>Sphagnum</taxon>
    </lineage>
</organism>
<evidence type="ECO:0000313" key="2">
    <source>
        <dbReference type="EMBL" id="CAK9856564.1"/>
    </source>
</evidence>
<accession>A0ABP1A3G5</accession>
<comment type="caution">
    <text evidence="2">The sequence shown here is derived from an EMBL/GenBank/DDBJ whole genome shotgun (WGS) entry which is preliminary data.</text>
</comment>
<protein>
    <submittedName>
        <fullName evidence="2">Uncharacterized protein</fullName>
    </submittedName>
</protein>
<reference evidence="2" key="1">
    <citation type="submission" date="2024-03" db="EMBL/GenBank/DDBJ databases">
        <authorList>
            <consortium name="ELIXIR-Norway"/>
            <consortium name="Elixir Norway"/>
        </authorList>
    </citation>
    <scope>NUCLEOTIDE SEQUENCE</scope>
</reference>
<keyword evidence="3" id="KW-1185">Reference proteome</keyword>
<feature type="compositionally biased region" description="Basic and acidic residues" evidence="1">
    <location>
        <begin position="10"/>
        <end position="71"/>
    </location>
</feature>
<name>A0ABP1A3G5_9BRYO</name>
<gene>
    <name evidence="2" type="ORF">CSSPJE1EN2_LOCUS26496</name>
</gene>
<evidence type="ECO:0000313" key="3">
    <source>
        <dbReference type="Proteomes" id="UP001497522"/>
    </source>
</evidence>
<dbReference type="Proteomes" id="UP001497522">
    <property type="component" value="Unassembled WGS sequence"/>
</dbReference>
<sequence length="96" mass="10558">MDDVNNNVKQDARGGNRTDDVSNDIRQDVRRKLDRRPTKVGRKLDRHPTKVGRKSDVGRVELSRRCGDGGRRHYTGAPRNTATMAGSVAACSIVAA</sequence>
<proteinExistence type="predicted"/>
<feature type="region of interest" description="Disordered" evidence="1">
    <location>
        <begin position="1"/>
        <end position="79"/>
    </location>
</feature>